<evidence type="ECO:0000313" key="3">
    <source>
        <dbReference type="Proteomes" id="UP001454036"/>
    </source>
</evidence>
<protein>
    <submittedName>
        <fullName evidence="2">Uncharacterized protein</fullName>
    </submittedName>
</protein>
<evidence type="ECO:0000313" key="2">
    <source>
        <dbReference type="EMBL" id="GAA0151673.1"/>
    </source>
</evidence>
<feature type="compositionally biased region" description="Basic residues" evidence="1">
    <location>
        <begin position="72"/>
        <end position="83"/>
    </location>
</feature>
<dbReference type="AlphaFoldDB" id="A0AAV3PK74"/>
<comment type="caution">
    <text evidence="2">The sequence shown here is derived from an EMBL/GenBank/DDBJ whole genome shotgun (WGS) entry which is preliminary data.</text>
</comment>
<reference evidence="2 3" key="1">
    <citation type="submission" date="2024-01" db="EMBL/GenBank/DDBJ databases">
        <title>The complete chloroplast genome sequence of Lithospermum erythrorhizon: insights into the phylogenetic relationship among Boraginaceae species and the maternal lineages of purple gromwells.</title>
        <authorList>
            <person name="Okada T."/>
            <person name="Watanabe K."/>
        </authorList>
    </citation>
    <scope>NUCLEOTIDE SEQUENCE [LARGE SCALE GENOMIC DNA]</scope>
</reference>
<gene>
    <name evidence="2" type="ORF">LIER_37331</name>
</gene>
<feature type="compositionally biased region" description="Basic and acidic residues" evidence="1">
    <location>
        <begin position="54"/>
        <end position="71"/>
    </location>
</feature>
<keyword evidence="3" id="KW-1185">Reference proteome</keyword>
<organism evidence="2 3">
    <name type="scientific">Lithospermum erythrorhizon</name>
    <name type="common">Purple gromwell</name>
    <name type="synonym">Lithospermum officinale var. erythrorhizon</name>
    <dbReference type="NCBI Taxonomy" id="34254"/>
    <lineage>
        <taxon>Eukaryota</taxon>
        <taxon>Viridiplantae</taxon>
        <taxon>Streptophyta</taxon>
        <taxon>Embryophyta</taxon>
        <taxon>Tracheophyta</taxon>
        <taxon>Spermatophyta</taxon>
        <taxon>Magnoliopsida</taxon>
        <taxon>eudicotyledons</taxon>
        <taxon>Gunneridae</taxon>
        <taxon>Pentapetalae</taxon>
        <taxon>asterids</taxon>
        <taxon>lamiids</taxon>
        <taxon>Boraginales</taxon>
        <taxon>Boraginaceae</taxon>
        <taxon>Boraginoideae</taxon>
        <taxon>Lithospermeae</taxon>
        <taxon>Lithospermum</taxon>
    </lineage>
</organism>
<feature type="region of interest" description="Disordered" evidence="1">
    <location>
        <begin position="1"/>
        <end position="135"/>
    </location>
</feature>
<proteinExistence type="predicted"/>
<accession>A0AAV3PK74</accession>
<evidence type="ECO:0000256" key="1">
    <source>
        <dbReference type="SAM" id="MobiDB-lite"/>
    </source>
</evidence>
<feature type="compositionally biased region" description="Basic and acidic residues" evidence="1">
    <location>
        <begin position="1"/>
        <end position="12"/>
    </location>
</feature>
<name>A0AAV3PK74_LITER</name>
<dbReference type="EMBL" id="BAABME010017872">
    <property type="protein sequence ID" value="GAA0151673.1"/>
    <property type="molecule type" value="Genomic_DNA"/>
</dbReference>
<dbReference type="Proteomes" id="UP001454036">
    <property type="component" value="Unassembled WGS sequence"/>
</dbReference>
<sequence>MDEEVVDSHREDHDDDVVVVSSTAGRRRTRDSAAAIEKKRAALGARGDVGGSAEPDKAIDVEELERLAEKKKATKKGKVKAKRPSSNEPQGSVPKRRKGVIISESSQGKNGDNFIVDDEEASEGNDATRAARRSKGKLKVNDNMNRINTRRIARDIRGCTHKGN</sequence>